<feature type="domain" description="Resolvase/invertase-type recombinase catalytic" evidence="1">
    <location>
        <begin position="58"/>
        <end position="138"/>
    </location>
</feature>
<reference evidence="3" key="1">
    <citation type="submission" date="2018-12" db="EMBL/GenBank/DDBJ databases">
        <title>Tengunoibacter tsumagoiensis gen. nov., sp. nov., Dictyobacter kobayashii sp. nov., D. alpinus sp. nov., and D. joshuensis sp. nov. and description of Dictyobacteraceae fam. nov. within the order Ktedonobacterales isolated from Tengu-no-mugimeshi.</title>
        <authorList>
            <person name="Wang C.M."/>
            <person name="Zheng Y."/>
            <person name="Sakai Y."/>
            <person name="Toyoda A."/>
            <person name="Minakuchi Y."/>
            <person name="Abe K."/>
            <person name="Yokota A."/>
            <person name="Yabe S."/>
        </authorList>
    </citation>
    <scope>NUCLEOTIDE SEQUENCE [LARGE SCALE GENOMIC DNA]</scope>
    <source>
        <strain evidence="3">Uno16</strain>
    </source>
</reference>
<proteinExistence type="predicted"/>
<dbReference type="SUPFAM" id="SSF53041">
    <property type="entry name" value="Resolvase-like"/>
    <property type="match status" value="1"/>
</dbReference>
<protein>
    <recommendedName>
        <fullName evidence="1">Resolvase/invertase-type recombinase catalytic domain-containing protein</fullName>
    </recommendedName>
</protein>
<dbReference type="EMBL" id="BIFT01000001">
    <property type="protein sequence ID" value="GCE27421.1"/>
    <property type="molecule type" value="Genomic_DNA"/>
</dbReference>
<evidence type="ECO:0000259" key="1">
    <source>
        <dbReference type="Pfam" id="PF00239"/>
    </source>
</evidence>
<accession>A0A402B7S8</accession>
<keyword evidence="3" id="KW-1185">Reference proteome</keyword>
<dbReference type="InterPro" id="IPR006119">
    <property type="entry name" value="Resolv_N"/>
</dbReference>
<dbReference type="InterPro" id="IPR036162">
    <property type="entry name" value="Resolvase-like_N_sf"/>
</dbReference>
<evidence type="ECO:0000313" key="2">
    <source>
        <dbReference type="EMBL" id="GCE27421.1"/>
    </source>
</evidence>
<gene>
    <name evidence="2" type="ORF">KDA_29050</name>
</gene>
<evidence type="ECO:0000313" key="3">
    <source>
        <dbReference type="Proteomes" id="UP000287171"/>
    </source>
</evidence>
<dbReference type="GO" id="GO:0003677">
    <property type="term" value="F:DNA binding"/>
    <property type="evidence" value="ECO:0007669"/>
    <property type="project" value="InterPro"/>
</dbReference>
<name>A0A402B7S8_9CHLR</name>
<organism evidence="2 3">
    <name type="scientific">Dictyobacter alpinus</name>
    <dbReference type="NCBI Taxonomy" id="2014873"/>
    <lineage>
        <taxon>Bacteria</taxon>
        <taxon>Bacillati</taxon>
        <taxon>Chloroflexota</taxon>
        <taxon>Ktedonobacteria</taxon>
        <taxon>Ktedonobacterales</taxon>
        <taxon>Dictyobacteraceae</taxon>
        <taxon>Dictyobacter</taxon>
    </lineage>
</organism>
<dbReference type="RefSeq" id="WP_126627767.1">
    <property type="nucleotide sequence ID" value="NZ_BIFT01000001.1"/>
</dbReference>
<dbReference type="GO" id="GO:0000150">
    <property type="term" value="F:DNA strand exchange activity"/>
    <property type="evidence" value="ECO:0007669"/>
    <property type="project" value="InterPro"/>
</dbReference>
<dbReference type="OrthoDB" id="1094757at2"/>
<dbReference type="Gene3D" id="3.40.50.1390">
    <property type="entry name" value="Resolvase, N-terminal catalytic domain"/>
    <property type="match status" value="1"/>
</dbReference>
<dbReference type="AlphaFoldDB" id="A0A402B7S8"/>
<comment type="caution">
    <text evidence="2">The sequence shown here is derived from an EMBL/GenBank/DDBJ whole genome shotgun (WGS) entry which is preliminary data.</text>
</comment>
<dbReference type="Pfam" id="PF00239">
    <property type="entry name" value="Resolvase"/>
    <property type="match status" value="1"/>
</dbReference>
<dbReference type="Proteomes" id="UP000287171">
    <property type="component" value="Unassembled WGS sequence"/>
</dbReference>
<sequence>MAIKILHTAQGTKYDLAGISVDLKRKTGVLIRQSRKKSDKNHYEGRLRQEMMVSVAIEIRGDEDNSNILLYDEGAGISGTKGYDERPKLSELYIDIANDLVGSLVIARADRLFRDEHFRNVSMFIDLAEKKKLKVIVPGNTVYDFVIKKDVQAFRKEMQDAYNYLSTQILYLTETRQQ</sequence>